<accession>A0A8J5VNC1</accession>
<dbReference type="PANTHER" id="PTHR33701:SF3">
    <property type="entry name" value="TRANSCRIPTIONAL REGULATOR ATRX"/>
    <property type="match status" value="1"/>
</dbReference>
<evidence type="ECO:0000256" key="1">
    <source>
        <dbReference type="SAM" id="Coils"/>
    </source>
</evidence>
<evidence type="ECO:0000256" key="2">
    <source>
        <dbReference type="SAM" id="MobiDB-lite"/>
    </source>
</evidence>
<feature type="compositionally biased region" description="Polar residues" evidence="2">
    <location>
        <begin position="158"/>
        <end position="169"/>
    </location>
</feature>
<keyword evidence="1" id="KW-0175">Coiled coil</keyword>
<protein>
    <submittedName>
        <fullName evidence="3">Uncharacterized protein</fullName>
    </submittedName>
</protein>
<feature type="compositionally biased region" description="Basic and acidic residues" evidence="2">
    <location>
        <begin position="81"/>
        <end position="90"/>
    </location>
</feature>
<evidence type="ECO:0000313" key="4">
    <source>
        <dbReference type="Proteomes" id="UP000729402"/>
    </source>
</evidence>
<comment type="caution">
    <text evidence="3">The sequence shown here is derived from an EMBL/GenBank/DDBJ whole genome shotgun (WGS) entry which is preliminary data.</text>
</comment>
<dbReference type="PANTHER" id="PTHR33701">
    <property type="entry name" value="TRANSMEMBRANE PROTEIN"/>
    <property type="match status" value="1"/>
</dbReference>
<dbReference type="OrthoDB" id="1939754at2759"/>
<feature type="compositionally biased region" description="Basic residues" evidence="2">
    <location>
        <begin position="135"/>
        <end position="149"/>
    </location>
</feature>
<feature type="coiled-coil region" evidence="1">
    <location>
        <begin position="23"/>
        <end position="57"/>
    </location>
</feature>
<feature type="region of interest" description="Disordered" evidence="2">
    <location>
        <begin position="327"/>
        <end position="376"/>
    </location>
</feature>
<proteinExistence type="predicted"/>
<keyword evidence="4" id="KW-1185">Reference proteome</keyword>
<feature type="compositionally biased region" description="Basic and acidic residues" evidence="2">
    <location>
        <begin position="353"/>
        <end position="363"/>
    </location>
</feature>
<feature type="region of interest" description="Disordered" evidence="2">
    <location>
        <begin position="393"/>
        <end position="439"/>
    </location>
</feature>
<organism evidence="3 4">
    <name type="scientific">Zizania palustris</name>
    <name type="common">Northern wild rice</name>
    <dbReference type="NCBI Taxonomy" id="103762"/>
    <lineage>
        <taxon>Eukaryota</taxon>
        <taxon>Viridiplantae</taxon>
        <taxon>Streptophyta</taxon>
        <taxon>Embryophyta</taxon>
        <taxon>Tracheophyta</taxon>
        <taxon>Spermatophyta</taxon>
        <taxon>Magnoliopsida</taxon>
        <taxon>Liliopsida</taxon>
        <taxon>Poales</taxon>
        <taxon>Poaceae</taxon>
        <taxon>BOP clade</taxon>
        <taxon>Oryzoideae</taxon>
        <taxon>Oryzeae</taxon>
        <taxon>Zizaniinae</taxon>
        <taxon>Zizania</taxon>
    </lineage>
</organism>
<reference evidence="3" key="2">
    <citation type="submission" date="2021-02" db="EMBL/GenBank/DDBJ databases">
        <authorList>
            <person name="Kimball J.A."/>
            <person name="Haas M.W."/>
            <person name="Macchietto M."/>
            <person name="Kono T."/>
            <person name="Duquette J."/>
            <person name="Shao M."/>
        </authorList>
    </citation>
    <scope>NUCLEOTIDE SEQUENCE</scope>
    <source>
        <tissue evidence="3">Fresh leaf tissue</tissue>
    </source>
</reference>
<dbReference type="Proteomes" id="UP000729402">
    <property type="component" value="Unassembled WGS sequence"/>
</dbReference>
<name>A0A8J5VNC1_ZIZPA</name>
<sequence length="678" mass="73296">MADSTAMTVDFLRARLLSERSVSRAAKERADELANRVAELEEQVREVTAQRRHAERAATEVLAIFESQGFGGHLSDVLDSGSDHDEEPRDTSTGAKTEGSPGEEKAPPPAQGEAEDALSGTAQDGGLSWKGRSVSPRKSRQLKHKHRRSYFYFLASDPSPNKYRTGQSCRKNKRKELSNSRSAVTEEEGGNDAQLAESQKGKQDGSDCTDDGQANLEGEVAGDNGSSGDGGGQYLIRFEKDGEMERVLERQAELIGQYEAEEEAQRQWEKRFNENRTSSSSTKGDVEVVSKASQIENIWEQSNQRDRLPGQEPHCIEELKSGAEYLSSTSNNHHSADRLLNCSLPDSPQDASGQRDAHDEHHRPAQSQQSSNAVGAVAMQDQRQGDGNLQVRATTSDANGATVDSKVSDGSSSRFHGRGDNDQLGTSQDQQPTSSSMDVESVLQALQLARISLRQKLTKPVPPSQVTLALPALGDEHTEEDGYFAVDDAFNDARDEPCSSSEDLPVNDANISLTEELVNSSQHRQDILTLPAPGDDSHSMIDNDIKIPVGAAGLFRLPTDSSPACSGLSLRPAATARQNGFESNTASRVTVAPSVLRDDPSFSAKQCYDPHISMLLSVPASASGRCSSTSSDFTIGDASFLSGVPGLAEDSRKGRPLADADLLMQRGCDYSISNKWML</sequence>
<dbReference type="AlphaFoldDB" id="A0A8J5VNC1"/>
<feature type="region of interest" description="Disordered" evidence="2">
    <location>
        <begin position="261"/>
        <end position="289"/>
    </location>
</feature>
<dbReference type="EMBL" id="JAAALK010000282">
    <property type="protein sequence ID" value="KAG8078527.1"/>
    <property type="molecule type" value="Genomic_DNA"/>
</dbReference>
<feature type="compositionally biased region" description="Basic and acidic residues" evidence="2">
    <location>
        <begin position="263"/>
        <end position="274"/>
    </location>
</feature>
<reference evidence="3" key="1">
    <citation type="journal article" date="2021" name="bioRxiv">
        <title>Whole Genome Assembly and Annotation of Northern Wild Rice, Zizania palustris L., Supports a Whole Genome Duplication in the Zizania Genus.</title>
        <authorList>
            <person name="Haas M."/>
            <person name="Kono T."/>
            <person name="Macchietto M."/>
            <person name="Millas R."/>
            <person name="McGilp L."/>
            <person name="Shao M."/>
            <person name="Duquette J."/>
            <person name="Hirsch C.N."/>
            <person name="Kimball J."/>
        </authorList>
    </citation>
    <scope>NUCLEOTIDE SEQUENCE</scope>
    <source>
        <tissue evidence="3">Fresh leaf tissue</tissue>
    </source>
</reference>
<evidence type="ECO:0000313" key="3">
    <source>
        <dbReference type="EMBL" id="KAG8078527.1"/>
    </source>
</evidence>
<feature type="compositionally biased region" description="Polar residues" evidence="2">
    <location>
        <begin position="423"/>
        <end position="438"/>
    </location>
</feature>
<feature type="region of interest" description="Disordered" evidence="2">
    <location>
        <begin position="74"/>
        <end position="234"/>
    </location>
</feature>
<gene>
    <name evidence="3" type="ORF">GUJ93_ZPchr0007g4047</name>
</gene>